<dbReference type="InterPro" id="IPR003870">
    <property type="entry name" value="DUF222"/>
</dbReference>
<proteinExistence type="predicted"/>
<reference evidence="3 4" key="1">
    <citation type="submission" date="2017-10" db="EMBL/GenBank/DDBJ databases">
        <title>Sequencing the genomes of 1000 actinobacteria strains.</title>
        <authorList>
            <person name="Klenk H.-P."/>
        </authorList>
    </citation>
    <scope>NUCLEOTIDE SEQUENCE [LARGE SCALE GENOMIC DNA]</scope>
    <source>
        <strain evidence="3 4">DSM 21801</strain>
    </source>
</reference>
<gene>
    <name evidence="3" type="ORF">ATL40_2468</name>
</gene>
<feature type="compositionally biased region" description="Basic and acidic residues" evidence="1">
    <location>
        <begin position="518"/>
        <end position="528"/>
    </location>
</feature>
<protein>
    <submittedName>
        <fullName evidence="3">Uncharacterized protein DUF222</fullName>
    </submittedName>
</protein>
<evidence type="ECO:0000313" key="3">
    <source>
        <dbReference type="EMBL" id="PFG20853.1"/>
    </source>
</evidence>
<feature type="compositionally biased region" description="Pro residues" evidence="1">
    <location>
        <begin position="529"/>
        <end position="556"/>
    </location>
</feature>
<keyword evidence="4" id="KW-1185">Reference proteome</keyword>
<evidence type="ECO:0000259" key="2">
    <source>
        <dbReference type="SMART" id="SM00507"/>
    </source>
</evidence>
<dbReference type="SMART" id="SM00507">
    <property type="entry name" value="HNHc"/>
    <property type="match status" value="1"/>
</dbReference>
<accession>A0A2A9D2H0</accession>
<comment type="caution">
    <text evidence="3">The sequence shown here is derived from an EMBL/GenBank/DDBJ whole genome shotgun (WGS) entry which is preliminary data.</text>
</comment>
<dbReference type="CDD" id="cd00085">
    <property type="entry name" value="HNHc"/>
    <property type="match status" value="1"/>
</dbReference>
<feature type="region of interest" description="Disordered" evidence="1">
    <location>
        <begin position="1"/>
        <end position="44"/>
    </location>
</feature>
<evidence type="ECO:0000313" key="4">
    <source>
        <dbReference type="Proteomes" id="UP000224915"/>
    </source>
</evidence>
<dbReference type="InterPro" id="IPR003615">
    <property type="entry name" value="HNH_nuc"/>
</dbReference>
<feature type="domain" description="HNH nuclease" evidence="2">
    <location>
        <begin position="407"/>
        <end position="459"/>
    </location>
</feature>
<dbReference type="Proteomes" id="UP000224915">
    <property type="component" value="Unassembled WGS sequence"/>
</dbReference>
<evidence type="ECO:0000256" key="1">
    <source>
        <dbReference type="SAM" id="MobiDB-lite"/>
    </source>
</evidence>
<feature type="region of interest" description="Disordered" evidence="1">
    <location>
        <begin position="489"/>
        <end position="574"/>
    </location>
</feature>
<dbReference type="Pfam" id="PF02720">
    <property type="entry name" value="DUF222"/>
    <property type="match status" value="1"/>
</dbReference>
<dbReference type="EMBL" id="PDJD01000001">
    <property type="protein sequence ID" value="PFG20853.1"/>
    <property type="molecule type" value="Genomic_DNA"/>
</dbReference>
<sequence>MVAEPQAWPAAGPGPATATRDSTPVPTLPHPASSSPPVRPDSPAFGVREAVSTVRAAIATLTERVAQAERAVEAGAGAAALGGQDAIEAALTGLDTCASILNVTRTRYATAAATTRTRAGTDPRDAITHRATSTRQGLGAAKAEAAAGATLQLLPTVREATATGTVSEGHIRAISSVLSGVSDATRDRLAREEAEILQRATQATVPELRKELRARAAAIEADQADRDHHTARENRRLHLLTRHGGVQIDGFLDPIAGATLRTALDALTPTPATGDTRTPEQRRADALIHLADHALSIGDARTGAQVRPHLSILIREDTWHLLTHRRRLACTQRTGASTGDVFHRNAEAFAASGLSEEPPLAQLVDGTLIPYAALDVLACDALMQRLVLDPGGIPLNLGRTQRTYTGDLRRAILVRDRHCQYPDCPIRAEWCEVHHILEWDNHGDTSLTNGITLCSRHHHEVHDRNLRITPTATGFTFTTPTVRALGTTTRLHDRLLIPRASRPHQAARAPGRGTGSTWRERRTPHDTPPDSPPGAPPGEPPGAPPGAPPDSPPAPPTTSDTLADDRTAPTLFDT</sequence>
<feature type="compositionally biased region" description="Low complexity" evidence="1">
    <location>
        <begin position="1"/>
        <end position="19"/>
    </location>
</feature>
<dbReference type="Gene3D" id="1.10.30.50">
    <property type="match status" value="1"/>
</dbReference>
<organism evidence="3 4">
    <name type="scientific">Serinibacter salmoneus</name>
    <dbReference type="NCBI Taxonomy" id="556530"/>
    <lineage>
        <taxon>Bacteria</taxon>
        <taxon>Bacillati</taxon>
        <taxon>Actinomycetota</taxon>
        <taxon>Actinomycetes</taxon>
        <taxon>Micrococcales</taxon>
        <taxon>Beutenbergiaceae</taxon>
        <taxon>Serinibacter</taxon>
    </lineage>
</organism>
<name>A0A2A9D2H0_9MICO</name>
<dbReference type="AlphaFoldDB" id="A0A2A9D2H0"/>